<keyword evidence="2" id="KW-1185">Reference proteome</keyword>
<accession>A0A9D4EYW1</accession>
<organism evidence="1 2">
    <name type="scientific">Dreissena polymorpha</name>
    <name type="common">Zebra mussel</name>
    <name type="synonym">Mytilus polymorpha</name>
    <dbReference type="NCBI Taxonomy" id="45954"/>
    <lineage>
        <taxon>Eukaryota</taxon>
        <taxon>Metazoa</taxon>
        <taxon>Spiralia</taxon>
        <taxon>Lophotrochozoa</taxon>
        <taxon>Mollusca</taxon>
        <taxon>Bivalvia</taxon>
        <taxon>Autobranchia</taxon>
        <taxon>Heteroconchia</taxon>
        <taxon>Euheterodonta</taxon>
        <taxon>Imparidentia</taxon>
        <taxon>Neoheterodontei</taxon>
        <taxon>Myida</taxon>
        <taxon>Dreissenoidea</taxon>
        <taxon>Dreissenidae</taxon>
        <taxon>Dreissena</taxon>
    </lineage>
</organism>
<reference evidence="1" key="2">
    <citation type="submission" date="2020-11" db="EMBL/GenBank/DDBJ databases">
        <authorList>
            <person name="McCartney M.A."/>
            <person name="Auch B."/>
            <person name="Kono T."/>
            <person name="Mallez S."/>
            <person name="Becker A."/>
            <person name="Gohl D.M."/>
            <person name="Silverstein K.A.T."/>
            <person name="Koren S."/>
            <person name="Bechman K.B."/>
            <person name="Herman A."/>
            <person name="Abrahante J.E."/>
            <person name="Garbe J."/>
        </authorList>
    </citation>
    <scope>NUCLEOTIDE SEQUENCE</scope>
    <source>
        <strain evidence="1">Duluth1</strain>
        <tissue evidence="1">Whole animal</tissue>
    </source>
</reference>
<protein>
    <submittedName>
        <fullName evidence="1">Uncharacterized protein</fullName>
    </submittedName>
</protein>
<evidence type="ECO:0000313" key="1">
    <source>
        <dbReference type="EMBL" id="KAH3789280.1"/>
    </source>
</evidence>
<dbReference type="Proteomes" id="UP000828390">
    <property type="component" value="Unassembled WGS sequence"/>
</dbReference>
<name>A0A9D4EYW1_DREPO</name>
<dbReference type="EMBL" id="JAIWYP010000008">
    <property type="protein sequence ID" value="KAH3789280.1"/>
    <property type="molecule type" value="Genomic_DNA"/>
</dbReference>
<sequence length="96" mass="10369">MKEQDGNNEGFMFETIGSAMTNTMFHGTPCMYGGVIVAFDGSAVRIWRPDDVNGAAVCIPDTMGDGRYSQAAFGGELTVVVYVIVIEGEKREITSH</sequence>
<dbReference type="AlphaFoldDB" id="A0A9D4EYW1"/>
<evidence type="ECO:0000313" key="2">
    <source>
        <dbReference type="Proteomes" id="UP000828390"/>
    </source>
</evidence>
<proteinExistence type="predicted"/>
<comment type="caution">
    <text evidence="1">The sequence shown here is derived from an EMBL/GenBank/DDBJ whole genome shotgun (WGS) entry which is preliminary data.</text>
</comment>
<reference evidence="1" key="1">
    <citation type="journal article" date="2019" name="bioRxiv">
        <title>The Genome of the Zebra Mussel, Dreissena polymorpha: A Resource for Invasive Species Research.</title>
        <authorList>
            <person name="McCartney M.A."/>
            <person name="Auch B."/>
            <person name="Kono T."/>
            <person name="Mallez S."/>
            <person name="Zhang Y."/>
            <person name="Obille A."/>
            <person name="Becker A."/>
            <person name="Abrahante J.E."/>
            <person name="Garbe J."/>
            <person name="Badalamenti J.P."/>
            <person name="Herman A."/>
            <person name="Mangelson H."/>
            <person name="Liachko I."/>
            <person name="Sullivan S."/>
            <person name="Sone E.D."/>
            <person name="Koren S."/>
            <person name="Silverstein K.A.T."/>
            <person name="Beckman K.B."/>
            <person name="Gohl D.M."/>
        </authorList>
    </citation>
    <scope>NUCLEOTIDE SEQUENCE</scope>
    <source>
        <strain evidence="1">Duluth1</strain>
        <tissue evidence="1">Whole animal</tissue>
    </source>
</reference>
<gene>
    <name evidence="1" type="ORF">DPMN_167455</name>
</gene>